<dbReference type="InterPro" id="IPR010559">
    <property type="entry name" value="Sig_transdc_His_kin_internal"/>
</dbReference>
<evidence type="ECO:0000256" key="8">
    <source>
        <dbReference type="ARBA" id="ARBA00022741"/>
    </source>
</evidence>
<evidence type="ECO:0000259" key="15">
    <source>
        <dbReference type="PROSITE" id="PS50109"/>
    </source>
</evidence>
<keyword evidence="13 14" id="KW-0472">Membrane</keyword>
<evidence type="ECO:0000256" key="4">
    <source>
        <dbReference type="ARBA" id="ARBA00022475"/>
    </source>
</evidence>
<dbReference type="GO" id="GO:0000155">
    <property type="term" value="F:phosphorelay sensor kinase activity"/>
    <property type="evidence" value="ECO:0007669"/>
    <property type="project" value="InterPro"/>
</dbReference>
<evidence type="ECO:0000256" key="6">
    <source>
        <dbReference type="ARBA" id="ARBA00022679"/>
    </source>
</evidence>
<evidence type="ECO:0000256" key="9">
    <source>
        <dbReference type="ARBA" id="ARBA00022777"/>
    </source>
</evidence>
<dbReference type="SUPFAM" id="SSF55874">
    <property type="entry name" value="ATPase domain of HSP90 chaperone/DNA topoisomerase II/histidine kinase"/>
    <property type="match status" value="1"/>
</dbReference>
<dbReference type="InterPro" id="IPR003594">
    <property type="entry name" value="HATPase_dom"/>
</dbReference>
<comment type="catalytic activity">
    <reaction evidence="1">
        <text>ATP + protein L-histidine = ADP + protein N-phospho-L-histidine.</text>
        <dbReference type="EC" id="2.7.13.3"/>
    </reaction>
</comment>
<comment type="subcellular location">
    <subcellularLocation>
        <location evidence="2">Cell membrane</location>
        <topology evidence="2">Multi-pass membrane protein</topology>
    </subcellularLocation>
</comment>
<keyword evidence="17" id="KW-1185">Reference proteome</keyword>
<evidence type="ECO:0000256" key="12">
    <source>
        <dbReference type="ARBA" id="ARBA00023012"/>
    </source>
</evidence>
<evidence type="ECO:0000256" key="10">
    <source>
        <dbReference type="ARBA" id="ARBA00022840"/>
    </source>
</evidence>
<proteinExistence type="predicted"/>
<keyword evidence="8" id="KW-0547">Nucleotide-binding</keyword>
<sequence>MKRRARLVSAVRTAMLRNKLFYSLKNRVTAVFLLSTLITFTLVSAASYYTIYSILYNKIEKNIQLTLDQVSKDTDSAMDNLLSVSNQLSYGGIVSNDLANFLSTDSYSSKRTHYDNINSYLNLIDYTNPTAGFHFYYRSDSKDILFGNGSLSRDFNLDGLPLLTEQTFFAFYGPHPSFAGGAGDLVLSMSRPVQIGSDINLKLYLESNTAVLPRILKTEQLGMRVSYALVSDGGQVVYSELPNAYPTGSIYDGKIKKAADSYLFGSESRYGWKLLAAFDKGAFNREIRDWAVRMALLGIALMLVSLLLGYLVWRAVYVPIRLFKREIGTLASSPFDTGSSERTNVAEFDKVLKEFHLMKERIQSLLVEVKQKENDKRQLEVDKLLSQINPHFLYNTLNTVQWIAKAEGQRTIVKLVAELTRLLRYNLGKEGSVVTVDREVSALKDYVSLQLVRNDHQFEVRYDVDEEAKDVAIPRFILQPLVENAITHGLTDGQGTIGVKVAKNGPSHVTVEVADDGAGLTVEQRLAILEQGPNGLAGNGLGIGLSYVNKMLEVHYGEGCTLSIDSSPETGTSYRFTIPNRKADDA</sequence>
<reference evidence="16 17" key="1">
    <citation type="submission" date="2020-08" db="EMBL/GenBank/DDBJ databases">
        <title>Cohnella phylogeny.</title>
        <authorList>
            <person name="Dunlap C."/>
        </authorList>
    </citation>
    <scope>NUCLEOTIDE SEQUENCE [LARGE SCALE GENOMIC DNA]</scope>
    <source>
        <strain evidence="16 17">CBP 2801</strain>
    </source>
</reference>
<keyword evidence="4" id="KW-1003">Cell membrane</keyword>
<gene>
    <name evidence="16" type="ORF">H7C18_07010</name>
</gene>
<dbReference type="GO" id="GO:0005886">
    <property type="term" value="C:plasma membrane"/>
    <property type="evidence" value="ECO:0007669"/>
    <property type="project" value="UniProtKB-SubCell"/>
</dbReference>
<dbReference type="PANTHER" id="PTHR34220">
    <property type="entry name" value="SENSOR HISTIDINE KINASE YPDA"/>
    <property type="match status" value="1"/>
</dbReference>
<dbReference type="GO" id="GO:0005524">
    <property type="term" value="F:ATP binding"/>
    <property type="evidence" value="ECO:0007669"/>
    <property type="project" value="UniProtKB-KW"/>
</dbReference>
<comment type="caution">
    <text evidence="16">The sequence shown here is derived from an EMBL/GenBank/DDBJ whole genome shotgun (WGS) entry which is preliminary data.</text>
</comment>
<evidence type="ECO:0000256" key="7">
    <source>
        <dbReference type="ARBA" id="ARBA00022692"/>
    </source>
</evidence>
<dbReference type="EMBL" id="JACJVO010000008">
    <property type="protein sequence ID" value="MBB6730650.1"/>
    <property type="molecule type" value="Genomic_DNA"/>
</dbReference>
<evidence type="ECO:0000256" key="11">
    <source>
        <dbReference type="ARBA" id="ARBA00022989"/>
    </source>
</evidence>
<evidence type="ECO:0000256" key="2">
    <source>
        <dbReference type="ARBA" id="ARBA00004651"/>
    </source>
</evidence>
<dbReference type="EC" id="2.7.13.3" evidence="3"/>
<dbReference type="SMART" id="SM00387">
    <property type="entry name" value="HATPase_c"/>
    <property type="match status" value="1"/>
</dbReference>
<evidence type="ECO:0000313" key="16">
    <source>
        <dbReference type="EMBL" id="MBB6730650.1"/>
    </source>
</evidence>
<feature type="transmembrane region" description="Helical" evidence="14">
    <location>
        <begin position="290"/>
        <end position="313"/>
    </location>
</feature>
<dbReference type="InterPro" id="IPR036890">
    <property type="entry name" value="HATPase_C_sf"/>
</dbReference>
<feature type="domain" description="Histidine kinase" evidence="15">
    <location>
        <begin position="477"/>
        <end position="582"/>
    </location>
</feature>
<protein>
    <recommendedName>
        <fullName evidence="3">histidine kinase</fullName>
        <ecNumber evidence="3">2.7.13.3</ecNumber>
    </recommendedName>
</protein>
<dbReference type="Proteomes" id="UP000564644">
    <property type="component" value="Unassembled WGS sequence"/>
</dbReference>
<keyword evidence="5" id="KW-0597">Phosphoprotein</keyword>
<evidence type="ECO:0000256" key="5">
    <source>
        <dbReference type="ARBA" id="ARBA00022553"/>
    </source>
</evidence>
<dbReference type="InterPro" id="IPR050640">
    <property type="entry name" value="Bact_2-comp_sensor_kinase"/>
</dbReference>
<dbReference type="Pfam" id="PF06580">
    <property type="entry name" value="His_kinase"/>
    <property type="match status" value="1"/>
</dbReference>
<dbReference type="InterPro" id="IPR005467">
    <property type="entry name" value="His_kinase_dom"/>
</dbReference>
<keyword evidence="12" id="KW-0902">Two-component regulatory system</keyword>
<dbReference type="Gene3D" id="3.30.565.10">
    <property type="entry name" value="Histidine kinase-like ATPase, C-terminal domain"/>
    <property type="match status" value="1"/>
</dbReference>
<evidence type="ECO:0000256" key="13">
    <source>
        <dbReference type="ARBA" id="ARBA00023136"/>
    </source>
</evidence>
<evidence type="ECO:0000256" key="3">
    <source>
        <dbReference type="ARBA" id="ARBA00012438"/>
    </source>
</evidence>
<dbReference type="RefSeq" id="WP_185128314.1">
    <property type="nucleotide sequence ID" value="NZ_JACJVO010000008.1"/>
</dbReference>
<evidence type="ECO:0000256" key="1">
    <source>
        <dbReference type="ARBA" id="ARBA00000085"/>
    </source>
</evidence>
<accession>A0A7X0SKZ9</accession>
<dbReference type="InterPro" id="IPR004358">
    <property type="entry name" value="Sig_transdc_His_kin-like_C"/>
</dbReference>
<dbReference type="PRINTS" id="PR00344">
    <property type="entry name" value="BCTRLSENSOR"/>
</dbReference>
<keyword evidence="11 14" id="KW-1133">Transmembrane helix</keyword>
<keyword evidence="9 16" id="KW-0418">Kinase</keyword>
<name>A0A7X0SKZ9_9BACL</name>
<dbReference type="PROSITE" id="PS50109">
    <property type="entry name" value="HIS_KIN"/>
    <property type="match status" value="1"/>
</dbReference>
<evidence type="ECO:0000256" key="14">
    <source>
        <dbReference type="SAM" id="Phobius"/>
    </source>
</evidence>
<keyword evidence="10" id="KW-0067">ATP-binding</keyword>
<keyword evidence="7 14" id="KW-0812">Transmembrane</keyword>
<dbReference type="PANTHER" id="PTHR34220:SF11">
    <property type="entry name" value="SENSOR PROTEIN KINASE HPTS"/>
    <property type="match status" value="1"/>
</dbReference>
<dbReference type="AlphaFoldDB" id="A0A7X0SKZ9"/>
<evidence type="ECO:0000313" key="17">
    <source>
        <dbReference type="Proteomes" id="UP000564644"/>
    </source>
</evidence>
<keyword evidence="6" id="KW-0808">Transferase</keyword>
<dbReference type="Pfam" id="PF02518">
    <property type="entry name" value="HATPase_c"/>
    <property type="match status" value="1"/>
</dbReference>
<organism evidence="16 17">
    <name type="scientific">Cohnella zeiphila</name>
    <dbReference type="NCBI Taxonomy" id="2761120"/>
    <lineage>
        <taxon>Bacteria</taxon>
        <taxon>Bacillati</taxon>
        <taxon>Bacillota</taxon>
        <taxon>Bacilli</taxon>
        <taxon>Bacillales</taxon>
        <taxon>Paenibacillaceae</taxon>
        <taxon>Cohnella</taxon>
    </lineage>
</organism>